<sequence length="405" mass="43515">MPKNLSEYFMSASQTILSPWARNISPSPTLAVDAKAKALKAEGKDVCGFGAGEPDFDTPEFIKEACHEALRRGETKYAPAAGIPKLRSALAEKYVRDNGIAGVTAEQVVVSPGGKFSCYLAILAVCGPGDEVIIPAPYWVSYPEMVKLAGATPKFIFAGDDQGFKITPEQLKKAITSKTRLVVLNSPSNPTGAVYTKAEIEAIMAVAVEADIYVMSDEIYEHLLYDGVEFVSPASLSAEAAAITITVAGFSKTFSMTGWRLGTLMAPKPIAKAVADLQSQTSSNATTFAQWGALAAMEKPDEAKRAVAAMLEVFDRRRLKLLDGLNAIEGIQCDRAQGAFYLFPNISSFGQNSTDFSSKLLEDELVAVVPGVAFGADDYVRLSYATSDTIIEKGLERLTRFCRAL</sequence>
<feature type="domain" description="Aminotransferase class I/classII large" evidence="7">
    <location>
        <begin position="45"/>
        <end position="398"/>
    </location>
</feature>
<gene>
    <name evidence="8" type="ORF">GCM10007047_10580</name>
</gene>
<dbReference type="Gene3D" id="3.40.640.10">
    <property type="entry name" value="Type I PLP-dependent aspartate aminotransferase-like (Major domain)"/>
    <property type="match status" value="1"/>
</dbReference>
<evidence type="ECO:0000256" key="4">
    <source>
        <dbReference type="ARBA" id="ARBA00022679"/>
    </source>
</evidence>
<organism evidence="8 9">
    <name type="scientific">Cerasicoccus arenae</name>
    <dbReference type="NCBI Taxonomy" id="424488"/>
    <lineage>
        <taxon>Bacteria</taxon>
        <taxon>Pseudomonadati</taxon>
        <taxon>Verrucomicrobiota</taxon>
        <taxon>Opitutia</taxon>
        <taxon>Puniceicoccales</taxon>
        <taxon>Cerasicoccaceae</taxon>
        <taxon>Cerasicoccus</taxon>
    </lineage>
</organism>
<dbReference type="InterPro" id="IPR004838">
    <property type="entry name" value="NHTrfase_class1_PyrdxlP-BS"/>
</dbReference>
<dbReference type="GO" id="GO:0006520">
    <property type="term" value="P:amino acid metabolic process"/>
    <property type="evidence" value="ECO:0007669"/>
    <property type="project" value="InterPro"/>
</dbReference>
<keyword evidence="9" id="KW-1185">Reference proteome</keyword>
<dbReference type="PRINTS" id="PR00753">
    <property type="entry name" value="ACCSYNTHASE"/>
</dbReference>
<reference evidence="8" key="1">
    <citation type="journal article" date="2014" name="Int. J. Syst. Evol. Microbiol.">
        <title>Complete genome sequence of Corynebacterium casei LMG S-19264T (=DSM 44701T), isolated from a smear-ripened cheese.</title>
        <authorList>
            <consortium name="US DOE Joint Genome Institute (JGI-PGF)"/>
            <person name="Walter F."/>
            <person name="Albersmeier A."/>
            <person name="Kalinowski J."/>
            <person name="Ruckert C."/>
        </authorList>
    </citation>
    <scope>NUCLEOTIDE SEQUENCE</scope>
    <source>
        <strain evidence="8">KCTC 12870</strain>
    </source>
</reference>
<evidence type="ECO:0000313" key="8">
    <source>
        <dbReference type="EMBL" id="GHB96569.1"/>
    </source>
</evidence>
<evidence type="ECO:0000256" key="1">
    <source>
        <dbReference type="ARBA" id="ARBA00001933"/>
    </source>
</evidence>
<dbReference type="Pfam" id="PF00155">
    <property type="entry name" value="Aminotran_1_2"/>
    <property type="match status" value="1"/>
</dbReference>
<comment type="cofactor">
    <cofactor evidence="1 6">
        <name>pyridoxal 5'-phosphate</name>
        <dbReference type="ChEBI" id="CHEBI:597326"/>
    </cofactor>
</comment>
<proteinExistence type="inferred from homology"/>
<keyword evidence="4 6" id="KW-0808">Transferase</keyword>
<evidence type="ECO:0000313" key="9">
    <source>
        <dbReference type="Proteomes" id="UP000642829"/>
    </source>
</evidence>
<accession>A0A8J3GCU4</accession>
<evidence type="ECO:0000259" key="7">
    <source>
        <dbReference type="Pfam" id="PF00155"/>
    </source>
</evidence>
<evidence type="ECO:0000256" key="3">
    <source>
        <dbReference type="ARBA" id="ARBA00022576"/>
    </source>
</evidence>
<dbReference type="PANTHER" id="PTHR46383:SF1">
    <property type="entry name" value="ASPARTATE AMINOTRANSFERASE"/>
    <property type="match status" value="1"/>
</dbReference>
<dbReference type="InterPro" id="IPR015421">
    <property type="entry name" value="PyrdxlP-dep_Trfase_major"/>
</dbReference>
<dbReference type="GO" id="GO:0030170">
    <property type="term" value="F:pyridoxal phosphate binding"/>
    <property type="evidence" value="ECO:0007669"/>
    <property type="project" value="InterPro"/>
</dbReference>
<dbReference type="Proteomes" id="UP000642829">
    <property type="component" value="Unassembled WGS sequence"/>
</dbReference>
<dbReference type="EMBL" id="BMXG01000005">
    <property type="protein sequence ID" value="GHB96569.1"/>
    <property type="molecule type" value="Genomic_DNA"/>
</dbReference>
<dbReference type="InterPro" id="IPR050596">
    <property type="entry name" value="AspAT/PAT-like"/>
</dbReference>
<evidence type="ECO:0000256" key="2">
    <source>
        <dbReference type="ARBA" id="ARBA00007441"/>
    </source>
</evidence>
<evidence type="ECO:0000256" key="5">
    <source>
        <dbReference type="ARBA" id="ARBA00022898"/>
    </source>
</evidence>
<dbReference type="AlphaFoldDB" id="A0A8J3GCU4"/>
<comment type="similarity">
    <text evidence="2 6">Belongs to the class-I pyridoxal-phosphate-dependent aminotransferase family.</text>
</comment>
<protein>
    <recommendedName>
        <fullName evidence="6">Aminotransferase</fullName>
        <ecNumber evidence="6">2.6.1.-</ecNumber>
    </recommendedName>
</protein>
<dbReference type="InterPro" id="IPR004839">
    <property type="entry name" value="Aminotransferase_I/II_large"/>
</dbReference>
<dbReference type="CDD" id="cd00609">
    <property type="entry name" value="AAT_like"/>
    <property type="match status" value="1"/>
</dbReference>
<keyword evidence="5" id="KW-0663">Pyridoxal phosphate</keyword>
<evidence type="ECO:0000256" key="6">
    <source>
        <dbReference type="RuleBase" id="RU000481"/>
    </source>
</evidence>
<reference evidence="8" key="2">
    <citation type="submission" date="2020-09" db="EMBL/GenBank/DDBJ databases">
        <authorList>
            <person name="Sun Q."/>
            <person name="Kim S."/>
        </authorList>
    </citation>
    <scope>NUCLEOTIDE SEQUENCE</scope>
    <source>
        <strain evidence="8">KCTC 12870</strain>
    </source>
</reference>
<dbReference type="FunFam" id="3.40.640.10:FF:000033">
    <property type="entry name" value="Aspartate aminotransferase"/>
    <property type="match status" value="1"/>
</dbReference>
<keyword evidence="3 6" id="KW-0032">Aminotransferase</keyword>
<dbReference type="PROSITE" id="PS00105">
    <property type="entry name" value="AA_TRANSFER_CLASS_1"/>
    <property type="match status" value="1"/>
</dbReference>
<comment type="caution">
    <text evidence="8">The sequence shown here is derived from an EMBL/GenBank/DDBJ whole genome shotgun (WGS) entry which is preliminary data.</text>
</comment>
<dbReference type="InterPro" id="IPR015422">
    <property type="entry name" value="PyrdxlP-dep_Trfase_small"/>
</dbReference>
<name>A0A8J3GCU4_9BACT</name>
<dbReference type="PANTHER" id="PTHR46383">
    <property type="entry name" value="ASPARTATE AMINOTRANSFERASE"/>
    <property type="match status" value="1"/>
</dbReference>
<dbReference type="SUPFAM" id="SSF53383">
    <property type="entry name" value="PLP-dependent transferases"/>
    <property type="match status" value="1"/>
</dbReference>
<dbReference type="EC" id="2.6.1.-" evidence="6"/>
<dbReference type="InterPro" id="IPR015424">
    <property type="entry name" value="PyrdxlP-dep_Trfase"/>
</dbReference>
<dbReference type="GO" id="GO:0008483">
    <property type="term" value="F:transaminase activity"/>
    <property type="evidence" value="ECO:0007669"/>
    <property type="project" value="UniProtKB-KW"/>
</dbReference>
<dbReference type="Gene3D" id="3.90.1150.10">
    <property type="entry name" value="Aspartate Aminotransferase, domain 1"/>
    <property type="match status" value="1"/>
</dbReference>